<feature type="domain" description="GGDEF" evidence="3">
    <location>
        <begin position="464"/>
        <end position="602"/>
    </location>
</feature>
<keyword evidence="1" id="KW-0812">Transmembrane</keyword>
<feature type="transmembrane region" description="Helical" evidence="1">
    <location>
        <begin position="313"/>
        <end position="330"/>
    </location>
</feature>
<feature type="transmembrane region" description="Helical" evidence="1">
    <location>
        <begin position="336"/>
        <end position="359"/>
    </location>
</feature>
<dbReference type="EMBL" id="JACOGA010000012">
    <property type="protein sequence ID" value="MBC3874680.1"/>
    <property type="molecule type" value="Genomic_DNA"/>
</dbReference>
<reference evidence="4 5" key="1">
    <citation type="submission" date="2020-08" db="EMBL/GenBank/DDBJ databases">
        <title>Novel species isolated from subtropical streams in China.</title>
        <authorList>
            <person name="Lu H."/>
        </authorList>
    </citation>
    <scope>NUCLEOTIDE SEQUENCE [LARGE SCALE GENOMIC DNA]</scope>
    <source>
        <strain evidence="4 5">LX15W</strain>
    </source>
</reference>
<name>A0ABR6YDQ8_9BURK</name>
<dbReference type="PANTHER" id="PTHR33121">
    <property type="entry name" value="CYCLIC DI-GMP PHOSPHODIESTERASE PDEF"/>
    <property type="match status" value="1"/>
</dbReference>
<evidence type="ECO:0000259" key="2">
    <source>
        <dbReference type="PROSITE" id="PS50883"/>
    </source>
</evidence>
<accession>A0ABR6YDQ8</accession>
<dbReference type="PROSITE" id="PS50883">
    <property type="entry name" value="EAL"/>
    <property type="match status" value="1"/>
</dbReference>
<dbReference type="SMART" id="SM00052">
    <property type="entry name" value="EAL"/>
    <property type="match status" value="1"/>
</dbReference>
<dbReference type="SUPFAM" id="SSF55073">
    <property type="entry name" value="Nucleotide cyclase"/>
    <property type="match status" value="1"/>
</dbReference>
<keyword evidence="5" id="KW-1185">Reference proteome</keyword>
<dbReference type="CDD" id="cd01948">
    <property type="entry name" value="EAL"/>
    <property type="match status" value="1"/>
</dbReference>
<feature type="transmembrane region" description="Helical" evidence="1">
    <location>
        <begin position="284"/>
        <end position="301"/>
    </location>
</feature>
<evidence type="ECO:0000259" key="3">
    <source>
        <dbReference type="PROSITE" id="PS50887"/>
    </source>
</evidence>
<evidence type="ECO:0000256" key="1">
    <source>
        <dbReference type="SAM" id="Phobius"/>
    </source>
</evidence>
<dbReference type="InterPro" id="IPR050706">
    <property type="entry name" value="Cyclic-di-GMP_PDE-like"/>
</dbReference>
<dbReference type="InterPro" id="IPR001633">
    <property type="entry name" value="EAL_dom"/>
</dbReference>
<dbReference type="RefSeq" id="WP_186942662.1">
    <property type="nucleotide sequence ID" value="NZ_JACOGA010000012.1"/>
</dbReference>
<dbReference type="Gene3D" id="3.20.20.450">
    <property type="entry name" value="EAL domain"/>
    <property type="match status" value="1"/>
</dbReference>
<proteinExistence type="predicted"/>
<feature type="transmembrane region" description="Helical" evidence="1">
    <location>
        <begin position="366"/>
        <end position="386"/>
    </location>
</feature>
<protein>
    <submittedName>
        <fullName evidence="4">EAL domain-containing protein</fullName>
    </submittedName>
</protein>
<feature type="domain" description="EAL" evidence="2">
    <location>
        <begin position="611"/>
        <end position="864"/>
    </location>
</feature>
<feature type="transmembrane region" description="Helical" evidence="1">
    <location>
        <begin position="245"/>
        <end position="264"/>
    </location>
</feature>
<dbReference type="SUPFAM" id="SSF141868">
    <property type="entry name" value="EAL domain-like"/>
    <property type="match status" value="1"/>
</dbReference>
<dbReference type="Proteomes" id="UP000624279">
    <property type="component" value="Unassembled WGS sequence"/>
</dbReference>
<dbReference type="InterPro" id="IPR035919">
    <property type="entry name" value="EAL_sf"/>
</dbReference>
<dbReference type="Gene3D" id="3.30.70.270">
    <property type="match status" value="1"/>
</dbReference>
<sequence length="867" mass="96226">MSKRGMNRLGKSRFLSERKFAHHHVLAAWQSLAIFCLFLFSHACSANALPIDYWCGELPGMATASNKAVASEPAPVNIQSISWQSAVDGSMRLNPQYAHCWIRLQQVPRAPQQLVISNGWANVDLFDAEFHLIAKGERILEQSPESALNNQVSRSSPDYAAGVLSLNHMIFAVDPAWRLPLYVRIATRSGGLIIPNGVQVESAEVAQLMEQNRQQSNISLAVAVAVLLTAFVCLAFGITLKDTAYAWMSAYLFLSVVIRVFNPFEPLIFSLTAQFDLARLVSRLMYPIINAVWMLAYARIADFAHFAPRLNRLAKWTAVLFLLEIPLWLLDAPLGQSINFSLILFLTYPVLFCGCWIAWRGGNRSAGILLLSNCMLFIFWAPYQLFGLWPIPLFAKFIVSESLSSLFGVTSDLVLPLLFCIALALRTLELKQAAVRLMSYDALTGLANREMIRRLGEAMLKQGQSLAVLVLNIDRFRAINATLGPQIGDQLLVVAGNRLSALSGVLSGAQVGRLHADQFCLLWPDINSIPQLKQSIERDFAQPIDEHGQLVDLSLSVGIASTDDTDQSQKDGKLDMAQLLRRAELALESARQQHQQWMHYHPDFERARRADLGLLSELNRAVEQGELRMFLQPKFNFASGRVDSAEALVRWQHPQRGLVGPIEFVPFAEQTGRIVLITQWIFVSAMRLSADLRAQGSALQISVNVSAVDLNKPGFVADLQNLCAELGAQASDIRIEVTESAAMHDPNAALQIMHALRDVGFSLSIDDFGTGYSSLAYLQKMPVAELKIDRSFVRDVVAGSDAAVLLESTIVMAHRLGLSVVAEGAETAIEWNLLKDLQCDYVQGYYLAKPMPVEEFLRWRAAPILLK</sequence>
<feature type="transmembrane region" description="Helical" evidence="1">
    <location>
        <begin position="218"/>
        <end position="238"/>
    </location>
</feature>
<comment type="caution">
    <text evidence="4">The sequence shown here is derived from an EMBL/GenBank/DDBJ whole genome shotgun (WGS) entry which is preliminary data.</text>
</comment>
<dbReference type="InterPro" id="IPR029787">
    <property type="entry name" value="Nucleotide_cyclase"/>
</dbReference>
<dbReference type="NCBIfam" id="TIGR00254">
    <property type="entry name" value="GGDEF"/>
    <property type="match status" value="1"/>
</dbReference>
<gene>
    <name evidence="4" type="ORF">H8K55_13905</name>
</gene>
<dbReference type="Pfam" id="PF00990">
    <property type="entry name" value="GGDEF"/>
    <property type="match status" value="1"/>
</dbReference>
<dbReference type="CDD" id="cd01949">
    <property type="entry name" value="GGDEF"/>
    <property type="match status" value="1"/>
</dbReference>
<dbReference type="PANTHER" id="PTHR33121:SF19">
    <property type="entry name" value="CYCLIC DI-GMP PHOSPHODIESTERASE PA2567"/>
    <property type="match status" value="1"/>
</dbReference>
<dbReference type="InterPro" id="IPR000160">
    <property type="entry name" value="GGDEF_dom"/>
</dbReference>
<evidence type="ECO:0000313" key="4">
    <source>
        <dbReference type="EMBL" id="MBC3874680.1"/>
    </source>
</evidence>
<dbReference type="SMART" id="SM00267">
    <property type="entry name" value="GGDEF"/>
    <property type="match status" value="1"/>
</dbReference>
<dbReference type="InterPro" id="IPR043128">
    <property type="entry name" value="Rev_trsase/Diguanyl_cyclase"/>
</dbReference>
<organism evidence="4 5">
    <name type="scientific">Undibacterium flavidum</name>
    <dbReference type="NCBI Taxonomy" id="2762297"/>
    <lineage>
        <taxon>Bacteria</taxon>
        <taxon>Pseudomonadati</taxon>
        <taxon>Pseudomonadota</taxon>
        <taxon>Betaproteobacteria</taxon>
        <taxon>Burkholderiales</taxon>
        <taxon>Oxalobacteraceae</taxon>
        <taxon>Undibacterium</taxon>
    </lineage>
</organism>
<keyword evidence="1" id="KW-0472">Membrane</keyword>
<dbReference type="PROSITE" id="PS50887">
    <property type="entry name" value="GGDEF"/>
    <property type="match status" value="1"/>
</dbReference>
<evidence type="ECO:0000313" key="5">
    <source>
        <dbReference type="Proteomes" id="UP000624279"/>
    </source>
</evidence>
<keyword evidence="1" id="KW-1133">Transmembrane helix</keyword>
<dbReference type="Pfam" id="PF00563">
    <property type="entry name" value="EAL"/>
    <property type="match status" value="1"/>
</dbReference>
<feature type="transmembrane region" description="Helical" evidence="1">
    <location>
        <begin position="406"/>
        <end position="428"/>
    </location>
</feature>